<dbReference type="Gene3D" id="2.40.70.10">
    <property type="entry name" value="Acid Proteases"/>
    <property type="match status" value="1"/>
</dbReference>
<dbReference type="InterPro" id="IPR000477">
    <property type="entry name" value="RT_dom"/>
</dbReference>
<dbReference type="CDD" id="cd01647">
    <property type="entry name" value="RT_LTR"/>
    <property type="match status" value="1"/>
</dbReference>
<evidence type="ECO:0000259" key="6">
    <source>
        <dbReference type="Pfam" id="PF00078"/>
    </source>
</evidence>
<dbReference type="SUPFAM" id="SSF56672">
    <property type="entry name" value="DNA/RNA polymerases"/>
    <property type="match status" value="1"/>
</dbReference>
<keyword evidence="2" id="KW-0548">Nucleotidyltransferase</keyword>
<dbReference type="InterPro" id="IPR021109">
    <property type="entry name" value="Peptidase_aspartic_dom_sf"/>
</dbReference>
<feature type="domain" description="Reverse transcriptase" evidence="6">
    <location>
        <begin position="171"/>
        <end position="233"/>
    </location>
</feature>
<evidence type="ECO:0000256" key="5">
    <source>
        <dbReference type="ARBA" id="ARBA00023268"/>
    </source>
</evidence>
<comment type="caution">
    <text evidence="8">The sequence shown here is derived from an EMBL/GenBank/DDBJ whole genome shotgun (WGS) entry which is preliminary data.</text>
</comment>
<sequence length="415" mass="47173">MPFKAKPMPKTPQSKGLMYVEALVNRKTTKAFVDTGATHNFVSKREAKRLELQASKEGGWLKAVNSAAKPSHGVARGDGLPAEVKAMPLPFLRSMVILEEEKPCMVPTVTKGTLKTSMLSAMQEIEGVLDEFQDVMPPELPKRLSLRRVEDHKIELEPGAKPPAMGHIGWHHLNYQALNKVMVKNKYPIPLIADLFDQLGRARYFTKLDLRSGYYQVRIAEGDEPKTTCVTRSSTHLDKFVVVYLDDIVIYSNTLKEGELPRASHQGWQVDDDDSKVKAIQEWDPPTKGYSTRAASLTDLLKKNKAWEWDERCQQAFEDLKKTVTEEPVLALPDHTKGFEVHTDASDFAIRGVLMQDRHPIAFESRKLNDTERRYTVQEKEMTAIVHGLRTWRHYLLGSHFLVKTDNVATSYFQM</sequence>
<evidence type="ECO:0000256" key="1">
    <source>
        <dbReference type="ARBA" id="ARBA00022679"/>
    </source>
</evidence>
<dbReference type="PANTHER" id="PTHR37984">
    <property type="entry name" value="PROTEIN CBG26694"/>
    <property type="match status" value="1"/>
</dbReference>
<gene>
    <name evidence="8" type="primary">pol_1597</name>
    <name evidence="8" type="ORF">CK203_017653</name>
</gene>
<dbReference type="Pfam" id="PF13975">
    <property type="entry name" value="gag-asp_proteas"/>
    <property type="match status" value="1"/>
</dbReference>
<proteinExistence type="predicted"/>
<dbReference type="InterPro" id="IPR043128">
    <property type="entry name" value="Rev_trsase/Diguanyl_cyclase"/>
</dbReference>
<dbReference type="CDD" id="cd00303">
    <property type="entry name" value="retropepsin_like"/>
    <property type="match status" value="1"/>
</dbReference>
<evidence type="ECO:0000256" key="2">
    <source>
        <dbReference type="ARBA" id="ARBA00022695"/>
    </source>
</evidence>
<evidence type="ECO:0000313" key="8">
    <source>
        <dbReference type="EMBL" id="RVX08273.1"/>
    </source>
</evidence>
<evidence type="ECO:0000313" key="9">
    <source>
        <dbReference type="Proteomes" id="UP000288805"/>
    </source>
</evidence>
<dbReference type="InterPro" id="IPR050951">
    <property type="entry name" value="Retrovirus_Pol_polyprotein"/>
</dbReference>
<keyword evidence="5" id="KW-0511">Multifunctional enzyme</keyword>
<dbReference type="CDD" id="cd09274">
    <property type="entry name" value="RNase_HI_RT_Ty3"/>
    <property type="match status" value="1"/>
</dbReference>
<keyword evidence="4" id="KW-0378">Hydrolase</keyword>
<dbReference type="InterPro" id="IPR043502">
    <property type="entry name" value="DNA/RNA_pol_sf"/>
</dbReference>
<keyword evidence="3" id="KW-0540">Nuclease</keyword>
<dbReference type="AlphaFoldDB" id="A0A438JH43"/>
<dbReference type="GO" id="GO:0004519">
    <property type="term" value="F:endonuclease activity"/>
    <property type="evidence" value="ECO:0007669"/>
    <property type="project" value="UniProtKB-KW"/>
</dbReference>
<accession>A0A438JH43</accession>
<dbReference type="Pfam" id="PF17919">
    <property type="entry name" value="RT_RNaseH_2"/>
    <property type="match status" value="1"/>
</dbReference>
<keyword evidence="4" id="KW-0255">Endonuclease</keyword>
<reference evidence="8 9" key="1">
    <citation type="journal article" date="2018" name="PLoS Genet.">
        <title>Population sequencing reveals clonal diversity and ancestral inbreeding in the grapevine cultivar Chardonnay.</title>
        <authorList>
            <person name="Roach M.J."/>
            <person name="Johnson D.L."/>
            <person name="Bohlmann J."/>
            <person name="van Vuuren H.J."/>
            <person name="Jones S.J."/>
            <person name="Pretorius I.S."/>
            <person name="Schmidt S.A."/>
            <person name="Borneman A.R."/>
        </authorList>
    </citation>
    <scope>NUCLEOTIDE SEQUENCE [LARGE SCALE GENOMIC DNA]</scope>
    <source>
        <strain evidence="9">cv. Chardonnay</strain>
        <tissue evidence="8">Leaf</tissue>
    </source>
</reference>
<feature type="domain" description="Reverse transcriptase/retrotransposon-derived protein RNase H-like" evidence="7">
    <location>
        <begin position="309"/>
        <end position="403"/>
    </location>
</feature>
<evidence type="ECO:0000259" key="7">
    <source>
        <dbReference type="Pfam" id="PF17919"/>
    </source>
</evidence>
<dbReference type="PANTHER" id="PTHR37984:SF5">
    <property type="entry name" value="PROTEIN NYNRIN-LIKE"/>
    <property type="match status" value="1"/>
</dbReference>
<dbReference type="InterPro" id="IPR041577">
    <property type="entry name" value="RT_RNaseH_2"/>
</dbReference>
<dbReference type="SUPFAM" id="SSF50630">
    <property type="entry name" value="Acid proteases"/>
    <property type="match status" value="1"/>
</dbReference>
<dbReference type="GO" id="GO:0016779">
    <property type="term" value="F:nucleotidyltransferase activity"/>
    <property type="evidence" value="ECO:0007669"/>
    <property type="project" value="UniProtKB-KW"/>
</dbReference>
<organism evidence="8 9">
    <name type="scientific">Vitis vinifera</name>
    <name type="common">Grape</name>
    <dbReference type="NCBI Taxonomy" id="29760"/>
    <lineage>
        <taxon>Eukaryota</taxon>
        <taxon>Viridiplantae</taxon>
        <taxon>Streptophyta</taxon>
        <taxon>Embryophyta</taxon>
        <taxon>Tracheophyta</taxon>
        <taxon>Spermatophyta</taxon>
        <taxon>Magnoliopsida</taxon>
        <taxon>eudicotyledons</taxon>
        <taxon>Gunneridae</taxon>
        <taxon>Pentapetalae</taxon>
        <taxon>rosids</taxon>
        <taxon>Vitales</taxon>
        <taxon>Vitaceae</taxon>
        <taxon>Viteae</taxon>
        <taxon>Vitis</taxon>
    </lineage>
</organism>
<dbReference type="EMBL" id="QGNW01000042">
    <property type="protein sequence ID" value="RVX08273.1"/>
    <property type="molecule type" value="Genomic_DNA"/>
</dbReference>
<keyword evidence="1" id="KW-0808">Transferase</keyword>
<evidence type="ECO:0000256" key="4">
    <source>
        <dbReference type="ARBA" id="ARBA00022759"/>
    </source>
</evidence>
<protein>
    <submittedName>
        <fullName evidence="8">Retrovirus-related Pol polyprotein from transposon 297</fullName>
    </submittedName>
</protein>
<evidence type="ECO:0000256" key="3">
    <source>
        <dbReference type="ARBA" id="ARBA00022722"/>
    </source>
</evidence>
<dbReference type="Gene3D" id="3.30.70.270">
    <property type="match status" value="2"/>
</dbReference>
<name>A0A438JH43_VITVI</name>
<dbReference type="Proteomes" id="UP000288805">
    <property type="component" value="Unassembled WGS sequence"/>
</dbReference>
<dbReference type="Pfam" id="PF00078">
    <property type="entry name" value="RVT_1"/>
    <property type="match status" value="1"/>
</dbReference>